<keyword evidence="3" id="KW-0645">Protease</keyword>
<evidence type="ECO:0000256" key="2">
    <source>
        <dbReference type="ARBA" id="ARBA00004196"/>
    </source>
</evidence>
<name>A0AA51X8M2_9GAMM</name>
<dbReference type="SUPFAM" id="SSF51261">
    <property type="entry name" value="Duplicated hybrid motif"/>
    <property type="match status" value="1"/>
</dbReference>
<evidence type="ECO:0000256" key="8">
    <source>
        <dbReference type="SAM" id="MobiDB-lite"/>
    </source>
</evidence>
<feature type="domain" description="M23ase beta-sheet core" evidence="9">
    <location>
        <begin position="341"/>
        <end position="435"/>
    </location>
</feature>
<evidence type="ECO:0000256" key="4">
    <source>
        <dbReference type="ARBA" id="ARBA00022723"/>
    </source>
</evidence>
<dbReference type="PANTHER" id="PTHR21666">
    <property type="entry name" value="PEPTIDASE-RELATED"/>
    <property type="match status" value="1"/>
</dbReference>
<dbReference type="Gene3D" id="3.10.450.350">
    <property type="match status" value="2"/>
</dbReference>
<evidence type="ECO:0000259" key="9">
    <source>
        <dbReference type="Pfam" id="PF01551"/>
    </source>
</evidence>
<comment type="subcellular location">
    <subcellularLocation>
        <location evidence="2">Cell envelope</location>
    </subcellularLocation>
</comment>
<protein>
    <submittedName>
        <fullName evidence="12">Peptidoglycan DD-metalloendopeptidase family protein</fullName>
    </submittedName>
</protein>
<dbReference type="InterPro" id="IPR011055">
    <property type="entry name" value="Dup_hybrid_motif"/>
</dbReference>
<dbReference type="GO" id="GO:0004222">
    <property type="term" value="F:metalloendopeptidase activity"/>
    <property type="evidence" value="ECO:0007669"/>
    <property type="project" value="TreeGrafter"/>
</dbReference>
<evidence type="ECO:0000256" key="5">
    <source>
        <dbReference type="ARBA" id="ARBA00022801"/>
    </source>
</evidence>
<dbReference type="PANTHER" id="PTHR21666:SF288">
    <property type="entry name" value="CELL DIVISION PROTEIN YTFB"/>
    <property type="match status" value="1"/>
</dbReference>
<dbReference type="Pfam" id="PF04225">
    <property type="entry name" value="LysM_OapA"/>
    <property type="match status" value="1"/>
</dbReference>
<dbReference type="AlphaFoldDB" id="A0AA51X8M2"/>
<dbReference type="GO" id="GO:0030313">
    <property type="term" value="C:cell envelope"/>
    <property type="evidence" value="ECO:0007669"/>
    <property type="project" value="UniProtKB-SubCell"/>
</dbReference>
<dbReference type="KEGG" id="plei:Q9312_09505"/>
<gene>
    <name evidence="12" type="ORF">Q9312_09505</name>
</gene>
<keyword evidence="4" id="KW-0479">Metal-binding</keyword>
<proteinExistence type="predicted"/>
<dbReference type="RefSeq" id="WP_309204376.1">
    <property type="nucleotide sequence ID" value="NZ_CP133548.1"/>
</dbReference>
<evidence type="ECO:0000313" key="12">
    <source>
        <dbReference type="EMBL" id="WMS89126.1"/>
    </source>
</evidence>
<dbReference type="InterPro" id="IPR045834">
    <property type="entry name" value="Csd3_N2"/>
</dbReference>
<keyword evidence="13" id="KW-1185">Reference proteome</keyword>
<dbReference type="Pfam" id="PF19425">
    <property type="entry name" value="Csd3_N2"/>
    <property type="match status" value="1"/>
</dbReference>
<dbReference type="GO" id="GO:0046872">
    <property type="term" value="F:metal ion binding"/>
    <property type="evidence" value="ECO:0007669"/>
    <property type="project" value="UniProtKB-KW"/>
</dbReference>
<evidence type="ECO:0000313" key="13">
    <source>
        <dbReference type="Proteomes" id="UP001239782"/>
    </source>
</evidence>
<feature type="domain" description="Opacity-associated protein A LysM-like" evidence="10">
    <location>
        <begin position="117"/>
        <end position="181"/>
    </location>
</feature>
<dbReference type="InterPro" id="IPR007340">
    <property type="entry name" value="LysM_Opacity-associatedA"/>
</dbReference>
<accession>A0AA51X8M2</accession>
<dbReference type="CDD" id="cd12797">
    <property type="entry name" value="M23_peptidase"/>
    <property type="match status" value="1"/>
</dbReference>
<evidence type="ECO:0000256" key="3">
    <source>
        <dbReference type="ARBA" id="ARBA00022670"/>
    </source>
</evidence>
<sequence length="478" mass="53267">MIKQDYKAKSSRASRAGISILHRIRLRWGEITAVSVGVFLLALALSSGDEDVVPPVKPIQGEINLNTPEPSETVVSSEPSSKQARYELPLQWQEPKGDVEALSPSDETTPETLSKQRSVDIKSGDTLSAIFQSQGFSARDVYRVTQDPLAEKTLRSIRPGKTLLFETDHQQQLIGLYYEIAVNETLQIKKQGENFVAEIKKRPIEIRQAFASGVINDSLFAAGKDAGLSDSLIVKLANIFGWDIDFVLDVRKNDSFAMIYETKFLDGEYIGEGEIVAAQFINQGEVFQAVRYVDSQGNDNFFTPEGKSMRKAFLRAPVNFLYISSNFKPRRFHPILKRWKAHRGIDYRAPTGTPILAAGDGKVIASSSNKYNGKYVFIQHGNNIVTKYLHMSRRAVSNGKRVKQGQVIGYVGATGLAEAPHLHYEFLVGGVHRNPRTVKLPEALPVAKSERERFKQQTQSLLASLESYQKFQTTAVGQ</sequence>
<dbReference type="FunFam" id="2.70.70.10:FF:000002">
    <property type="entry name" value="Murein DD-endopeptidase MepM"/>
    <property type="match status" value="1"/>
</dbReference>
<keyword evidence="6" id="KW-0862">Zinc</keyword>
<feature type="domain" description="Csd3-like second N-terminal" evidence="11">
    <location>
        <begin position="210"/>
        <end position="329"/>
    </location>
</feature>
<evidence type="ECO:0000256" key="7">
    <source>
        <dbReference type="ARBA" id="ARBA00023049"/>
    </source>
</evidence>
<feature type="compositionally biased region" description="Low complexity" evidence="8">
    <location>
        <begin position="67"/>
        <end position="81"/>
    </location>
</feature>
<dbReference type="InterPro" id="IPR016047">
    <property type="entry name" value="M23ase_b-sheet_dom"/>
</dbReference>
<dbReference type="Gene3D" id="2.70.70.10">
    <property type="entry name" value="Glucose Permease (Domain IIA)"/>
    <property type="match status" value="1"/>
</dbReference>
<evidence type="ECO:0000256" key="6">
    <source>
        <dbReference type="ARBA" id="ARBA00022833"/>
    </source>
</evidence>
<feature type="region of interest" description="Disordered" evidence="8">
    <location>
        <begin position="96"/>
        <end position="116"/>
    </location>
</feature>
<feature type="region of interest" description="Disordered" evidence="8">
    <location>
        <begin position="59"/>
        <end position="81"/>
    </location>
</feature>
<dbReference type="Pfam" id="PF01551">
    <property type="entry name" value="Peptidase_M23"/>
    <property type="match status" value="1"/>
</dbReference>
<evidence type="ECO:0000256" key="1">
    <source>
        <dbReference type="ARBA" id="ARBA00001947"/>
    </source>
</evidence>
<keyword evidence="7" id="KW-0482">Metalloprotease</keyword>
<dbReference type="InterPro" id="IPR050570">
    <property type="entry name" value="Cell_wall_metabolism_enzyme"/>
</dbReference>
<evidence type="ECO:0000259" key="10">
    <source>
        <dbReference type="Pfam" id="PF04225"/>
    </source>
</evidence>
<keyword evidence="5" id="KW-0378">Hydrolase</keyword>
<dbReference type="EMBL" id="CP133548">
    <property type="protein sequence ID" value="WMS89126.1"/>
    <property type="molecule type" value="Genomic_DNA"/>
</dbReference>
<comment type="cofactor">
    <cofactor evidence="1">
        <name>Zn(2+)</name>
        <dbReference type="ChEBI" id="CHEBI:29105"/>
    </cofactor>
</comment>
<dbReference type="Proteomes" id="UP001239782">
    <property type="component" value="Chromosome"/>
</dbReference>
<organism evidence="12 13">
    <name type="scientific">Pleionea litopenaei</name>
    <dbReference type="NCBI Taxonomy" id="3070815"/>
    <lineage>
        <taxon>Bacteria</taxon>
        <taxon>Pseudomonadati</taxon>
        <taxon>Pseudomonadota</taxon>
        <taxon>Gammaproteobacteria</taxon>
        <taxon>Oceanospirillales</taxon>
        <taxon>Pleioneaceae</taxon>
        <taxon>Pleionea</taxon>
    </lineage>
</organism>
<dbReference type="GO" id="GO:0006508">
    <property type="term" value="P:proteolysis"/>
    <property type="evidence" value="ECO:0007669"/>
    <property type="project" value="UniProtKB-KW"/>
</dbReference>
<evidence type="ECO:0000259" key="11">
    <source>
        <dbReference type="Pfam" id="PF19425"/>
    </source>
</evidence>
<reference evidence="12 13" key="1">
    <citation type="submission" date="2023-08" db="EMBL/GenBank/DDBJ databases">
        <title>Pleionea litopenaei sp. nov., isolated from stomach of juvenile Litopenaeus vannamei.</title>
        <authorList>
            <person name="Rho A.M."/>
            <person name="Hwang C.Y."/>
        </authorList>
    </citation>
    <scope>NUCLEOTIDE SEQUENCE [LARGE SCALE GENOMIC DNA]</scope>
    <source>
        <strain evidence="12 13">HL-JVS1</strain>
    </source>
</reference>
<feature type="compositionally biased region" description="Polar residues" evidence="8">
    <location>
        <begin position="105"/>
        <end position="116"/>
    </location>
</feature>